<dbReference type="RefSeq" id="XP_028127962.1">
    <property type="nucleotide sequence ID" value="XM_028272161.1"/>
</dbReference>
<organism evidence="10">
    <name type="scientific">Diabrotica virgifera virgifera</name>
    <name type="common">western corn rootworm</name>
    <dbReference type="NCBI Taxonomy" id="50390"/>
    <lineage>
        <taxon>Eukaryota</taxon>
        <taxon>Metazoa</taxon>
        <taxon>Ecdysozoa</taxon>
        <taxon>Arthropoda</taxon>
        <taxon>Hexapoda</taxon>
        <taxon>Insecta</taxon>
        <taxon>Pterygota</taxon>
        <taxon>Neoptera</taxon>
        <taxon>Endopterygota</taxon>
        <taxon>Coleoptera</taxon>
        <taxon>Polyphaga</taxon>
        <taxon>Cucujiformia</taxon>
        <taxon>Chrysomeloidea</taxon>
        <taxon>Chrysomelidae</taxon>
        <taxon>Galerucinae</taxon>
        <taxon>Diabroticina</taxon>
        <taxon>Diabroticites</taxon>
        <taxon>Diabrotica</taxon>
    </lineage>
</organism>
<dbReference type="OrthoDB" id="28208at2759"/>
<keyword evidence="3 6" id="KW-0812">Transmembrane</keyword>
<sequence>MDANERTNLLDRNRMDGLSTTFAIICILDVFGVFPVVTLPKAIMDCGYYGFLVVITVCTTQVYTAALLGRCWVIAEEIHPSIKTKNRYPYAALAEVTFGKKLASTVTFLLDLTVFGAGVPNLIVASQNLQLLGQRISNGSVDISYCFWIIMVGMILCPILWFGSPKDMKCLCSLSVCVVTSVFLLICGCILFNTNESTIQPAQSDITFPWKTMLKAYGILAFQFDIHPSILTIQVDMNDKSQLSKAIIGGFSITLGMFGITTLLAYLKLGMLDEPSILEILPSTVFLHITAALVAIQLCLTSAVGNSALYQQMEDCMSISRDFNHKRCILRTTLTVLAIVIAESVPRFDLVMSIIGGTLTGPLVFMLPPLIFLKMKSMKTSYAEQLALSSFTNIVYTKNIGSPGITKYIERKFDEHFFPDSDLVGNCRWYFEKYVESILCVLIVVLSIVLTTFTTYFNFTSAMYSYTNVSMPCIYNVSQALIYL</sequence>
<evidence type="ECO:0000259" key="7">
    <source>
        <dbReference type="Pfam" id="PF01490"/>
    </source>
</evidence>
<feature type="transmembrane region" description="Helical" evidence="6">
    <location>
        <begin position="21"/>
        <end position="43"/>
    </location>
</feature>
<feature type="transmembrane region" description="Helical" evidence="6">
    <location>
        <begin position="351"/>
        <end position="373"/>
    </location>
</feature>
<dbReference type="GeneID" id="114324357"/>
<dbReference type="CTD" id="42988"/>
<keyword evidence="4 6" id="KW-1133">Transmembrane helix</keyword>
<evidence type="ECO:0000256" key="5">
    <source>
        <dbReference type="ARBA" id="ARBA00023136"/>
    </source>
</evidence>
<dbReference type="GO" id="GO:0016020">
    <property type="term" value="C:membrane"/>
    <property type="evidence" value="ECO:0007669"/>
    <property type="project" value="UniProtKB-SubCell"/>
</dbReference>
<feature type="transmembrane region" description="Helical" evidence="6">
    <location>
        <begin position="143"/>
        <end position="163"/>
    </location>
</feature>
<comment type="subcellular location">
    <subcellularLocation>
        <location evidence="1">Membrane</location>
    </subcellularLocation>
</comment>
<reference evidence="10" key="1">
    <citation type="submission" date="2025-04" db="UniProtKB">
        <authorList>
            <consortium name="RefSeq"/>
        </authorList>
    </citation>
    <scope>IDENTIFICATION</scope>
    <source>
        <tissue evidence="10">Whole insect</tissue>
    </source>
</reference>
<feature type="transmembrane region" description="Helical" evidence="6">
    <location>
        <begin position="286"/>
        <end position="308"/>
    </location>
</feature>
<feature type="transmembrane region" description="Helical" evidence="6">
    <location>
        <begin position="49"/>
        <end position="75"/>
    </location>
</feature>
<dbReference type="Proteomes" id="UP001652700">
    <property type="component" value="Unplaced"/>
</dbReference>
<dbReference type="InParanoid" id="A0A6P7EZD8"/>
<feature type="transmembrane region" description="Helical" evidence="6">
    <location>
        <begin position="170"/>
        <end position="194"/>
    </location>
</feature>
<dbReference type="KEGG" id="dvv:114324357"/>
<evidence type="ECO:0000313" key="10">
    <source>
        <dbReference type="RefSeq" id="XP_028127962.1"/>
    </source>
</evidence>
<evidence type="ECO:0000256" key="1">
    <source>
        <dbReference type="ARBA" id="ARBA00004370"/>
    </source>
</evidence>
<evidence type="ECO:0000256" key="4">
    <source>
        <dbReference type="ARBA" id="ARBA00022989"/>
    </source>
</evidence>
<evidence type="ECO:0000313" key="9">
    <source>
        <dbReference type="Proteomes" id="UP001652700"/>
    </source>
</evidence>
<feature type="domain" description="Amino acid transporter transmembrane" evidence="7">
    <location>
        <begin position="24"/>
        <end position="395"/>
    </location>
</feature>
<dbReference type="Pfam" id="PF01490">
    <property type="entry name" value="Aa_trans"/>
    <property type="match status" value="1"/>
</dbReference>
<keyword evidence="9" id="KW-1185">Reference proteome</keyword>
<proteinExistence type="predicted"/>
<keyword evidence="2" id="KW-0813">Transport</keyword>
<feature type="transmembrane region" description="Helical" evidence="6">
    <location>
        <begin position="102"/>
        <end position="123"/>
    </location>
</feature>
<dbReference type="InterPro" id="IPR013057">
    <property type="entry name" value="AA_transpt_TM"/>
</dbReference>
<feature type="transmembrane region" description="Helical" evidence="6">
    <location>
        <begin position="328"/>
        <end position="345"/>
    </location>
</feature>
<evidence type="ECO:0000313" key="8">
    <source>
        <dbReference type="EnsemblMetazoa" id="XP_028127962.1"/>
    </source>
</evidence>
<feature type="transmembrane region" description="Helical" evidence="6">
    <location>
        <begin position="438"/>
        <end position="459"/>
    </location>
</feature>
<evidence type="ECO:0000256" key="6">
    <source>
        <dbReference type="SAM" id="Phobius"/>
    </source>
</evidence>
<feature type="transmembrane region" description="Helical" evidence="6">
    <location>
        <begin position="247"/>
        <end position="266"/>
    </location>
</feature>
<name>A0A6P7EZD8_DIAVI</name>
<reference evidence="8" key="2">
    <citation type="submission" date="2025-05" db="UniProtKB">
        <authorList>
            <consortium name="EnsemblMetazoa"/>
        </authorList>
    </citation>
    <scope>IDENTIFICATION</scope>
</reference>
<evidence type="ECO:0000256" key="3">
    <source>
        <dbReference type="ARBA" id="ARBA00022692"/>
    </source>
</evidence>
<accession>A0A6P7EZD8</accession>
<dbReference type="AlphaFoldDB" id="A0A6P7EZD8"/>
<evidence type="ECO:0000256" key="2">
    <source>
        <dbReference type="ARBA" id="ARBA00022448"/>
    </source>
</evidence>
<keyword evidence="5 6" id="KW-0472">Membrane</keyword>
<dbReference type="PANTHER" id="PTHR48017">
    <property type="entry name" value="OS05G0424000 PROTEIN-RELATED"/>
    <property type="match status" value="1"/>
</dbReference>
<gene>
    <name evidence="10" type="primary">LOC114324357</name>
</gene>
<dbReference type="EnsemblMetazoa" id="XM_028272161.2">
    <property type="protein sequence ID" value="XP_028127962.1"/>
    <property type="gene ID" value="LOC114324357"/>
</dbReference>
<protein>
    <submittedName>
        <fullName evidence="10">Amino acid transporter AVT1B isoform X1</fullName>
    </submittedName>
</protein>